<evidence type="ECO:0000256" key="1">
    <source>
        <dbReference type="ARBA" id="ARBA00022771"/>
    </source>
</evidence>
<keyword evidence="2" id="KW-0862">Zinc</keyword>
<dbReference type="AlphaFoldDB" id="A7T346"/>
<reference evidence="6 7" key="1">
    <citation type="journal article" date="2007" name="Science">
        <title>Sea anemone genome reveals ancestral eumetazoan gene repertoire and genomic organization.</title>
        <authorList>
            <person name="Putnam N.H."/>
            <person name="Srivastava M."/>
            <person name="Hellsten U."/>
            <person name="Dirks B."/>
            <person name="Chapman J."/>
            <person name="Salamov A."/>
            <person name="Terry A."/>
            <person name="Shapiro H."/>
            <person name="Lindquist E."/>
            <person name="Kapitonov V.V."/>
            <person name="Jurka J."/>
            <person name="Genikhovich G."/>
            <person name="Grigoriev I.V."/>
            <person name="Lucas S.M."/>
            <person name="Steele R.E."/>
            <person name="Finnerty J.R."/>
            <person name="Technau U."/>
            <person name="Martindale M.Q."/>
            <person name="Rokhsar D.S."/>
        </authorList>
    </citation>
    <scope>NUCLEOTIDE SEQUENCE [LARGE SCALE GENOMIC DNA]</scope>
    <source>
        <strain evidence="7">CH2 X CH6</strain>
    </source>
</reference>
<keyword evidence="1 3" id="KW-0863">Zinc-finger</keyword>
<dbReference type="OMA" id="HRASHRD"/>
<dbReference type="InParanoid" id="A7T346"/>
<feature type="domain" description="RING-type" evidence="5">
    <location>
        <begin position="106"/>
        <end position="154"/>
    </location>
</feature>
<evidence type="ECO:0000256" key="2">
    <source>
        <dbReference type="ARBA" id="ARBA00022833"/>
    </source>
</evidence>
<dbReference type="PANTHER" id="PTHR14991:SF0">
    <property type="entry name" value="RING FINGER PROTEIN 32"/>
    <property type="match status" value="1"/>
</dbReference>
<keyword evidence="7" id="KW-1185">Reference proteome</keyword>
<dbReference type="SUPFAM" id="SSF57850">
    <property type="entry name" value="RING/U-box"/>
    <property type="match status" value="1"/>
</dbReference>
<dbReference type="GO" id="GO:0008270">
    <property type="term" value="F:zinc ion binding"/>
    <property type="evidence" value="ECO:0007669"/>
    <property type="project" value="UniProtKB-KW"/>
</dbReference>
<dbReference type="PhylomeDB" id="A7T346"/>
<sequence>NTALTAVALQDHWARSLSLKDPVKKKINHSLPVAAKPRSTAARIKGGKGPETRESNKEYVLDPVPPPPTLAQKYGLVEAPEKLLSDTDWQSVKQQSNARLDSTLPCVICKEDFGNLQQHRPSVLLSCSHVFHMTCLQAFEEFTTSTKHVCPVCRATYQKRVL</sequence>
<evidence type="ECO:0000256" key="4">
    <source>
        <dbReference type="SAM" id="MobiDB-lite"/>
    </source>
</evidence>
<dbReference type="InterPro" id="IPR001841">
    <property type="entry name" value="Znf_RING"/>
</dbReference>
<feature type="region of interest" description="Disordered" evidence="4">
    <location>
        <begin position="34"/>
        <end position="64"/>
    </location>
</feature>
<dbReference type="Gene3D" id="3.30.40.10">
    <property type="entry name" value="Zinc/RING finger domain, C3HC4 (zinc finger)"/>
    <property type="match status" value="1"/>
</dbReference>
<dbReference type="PROSITE" id="PS50089">
    <property type="entry name" value="ZF_RING_2"/>
    <property type="match status" value="1"/>
</dbReference>
<dbReference type="STRING" id="45351.A7T346"/>
<name>A7T346_NEMVE</name>
<proteinExistence type="predicted"/>
<gene>
    <name evidence="6" type="ORF">NEMVEDRAFT_v1g143919</name>
</gene>
<feature type="non-terminal residue" evidence="6">
    <location>
        <position position="162"/>
    </location>
</feature>
<dbReference type="InterPro" id="IPR013083">
    <property type="entry name" value="Znf_RING/FYVE/PHD"/>
</dbReference>
<dbReference type="EMBL" id="DS470399">
    <property type="protein sequence ID" value="EDO29619.1"/>
    <property type="molecule type" value="Genomic_DNA"/>
</dbReference>
<protein>
    <recommendedName>
        <fullName evidence="5">RING-type domain-containing protein</fullName>
    </recommendedName>
</protein>
<evidence type="ECO:0000256" key="3">
    <source>
        <dbReference type="PROSITE-ProRule" id="PRU00175"/>
    </source>
</evidence>
<dbReference type="SMART" id="SM00184">
    <property type="entry name" value="RING"/>
    <property type="match status" value="1"/>
</dbReference>
<feature type="compositionally biased region" description="Basic and acidic residues" evidence="4">
    <location>
        <begin position="48"/>
        <end position="60"/>
    </location>
</feature>
<accession>A7T346</accession>
<dbReference type="InterPro" id="IPR042862">
    <property type="entry name" value="RNF32"/>
</dbReference>
<evidence type="ECO:0000313" key="6">
    <source>
        <dbReference type="EMBL" id="EDO29619.1"/>
    </source>
</evidence>
<dbReference type="Pfam" id="PF13639">
    <property type="entry name" value="zf-RING_2"/>
    <property type="match status" value="1"/>
</dbReference>
<dbReference type="HOGENOM" id="CLU_064517_1_0_1"/>
<dbReference type="PANTHER" id="PTHR14991">
    <property type="entry name" value="RING FINGER PROTEIN 32"/>
    <property type="match status" value="1"/>
</dbReference>
<dbReference type="eggNOG" id="KOG0800">
    <property type="taxonomic scope" value="Eukaryota"/>
</dbReference>
<dbReference type="Proteomes" id="UP000001593">
    <property type="component" value="Unassembled WGS sequence"/>
</dbReference>
<evidence type="ECO:0000313" key="7">
    <source>
        <dbReference type="Proteomes" id="UP000001593"/>
    </source>
</evidence>
<organism evidence="6 7">
    <name type="scientific">Nematostella vectensis</name>
    <name type="common">Starlet sea anemone</name>
    <dbReference type="NCBI Taxonomy" id="45351"/>
    <lineage>
        <taxon>Eukaryota</taxon>
        <taxon>Metazoa</taxon>
        <taxon>Cnidaria</taxon>
        <taxon>Anthozoa</taxon>
        <taxon>Hexacorallia</taxon>
        <taxon>Actiniaria</taxon>
        <taxon>Edwardsiidae</taxon>
        <taxon>Nematostella</taxon>
    </lineage>
</organism>
<dbReference type="CDD" id="cd16678">
    <property type="entry name" value="RING-H2_RNF32_rpt2"/>
    <property type="match status" value="1"/>
</dbReference>
<evidence type="ECO:0000259" key="5">
    <source>
        <dbReference type="PROSITE" id="PS50089"/>
    </source>
</evidence>
<keyword evidence="1 3" id="KW-0479">Metal-binding</keyword>